<organism evidence="3 4">
    <name type="scientific">Sphaerisporangium rufum</name>
    <dbReference type="NCBI Taxonomy" id="1381558"/>
    <lineage>
        <taxon>Bacteria</taxon>
        <taxon>Bacillati</taxon>
        <taxon>Actinomycetota</taxon>
        <taxon>Actinomycetes</taxon>
        <taxon>Streptosporangiales</taxon>
        <taxon>Streptosporangiaceae</taxon>
        <taxon>Sphaerisporangium</taxon>
    </lineage>
</organism>
<accession>A0A919RAZ2</accession>
<reference evidence="3" key="1">
    <citation type="submission" date="2021-01" db="EMBL/GenBank/DDBJ databases">
        <title>Whole genome shotgun sequence of Sphaerisporangium rufum NBRC 109079.</title>
        <authorList>
            <person name="Komaki H."/>
            <person name="Tamura T."/>
        </authorList>
    </citation>
    <scope>NUCLEOTIDE SEQUENCE</scope>
    <source>
        <strain evidence="3">NBRC 109079</strain>
    </source>
</reference>
<dbReference type="Gene3D" id="2.160.20.10">
    <property type="entry name" value="Single-stranded right-handed beta-helix, Pectin lyase-like"/>
    <property type="match status" value="1"/>
</dbReference>
<evidence type="ECO:0000256" key="1">
    <source>
        <dbReference type="SAM" id="SignalP"/>
    </source>
</evidence>
<feature type="chain" id="PRO_5038843200" description="Right handed beta helix domain-containing protein" evidence="1">
    <location>
        <begin position="26"/>
        <end position="406"/>
    </location>
</feature>
<dbReference type="Pfam" id="PF13229">
    <property type="entry name" value="Beta_helix"/>
    <property type="match status" value="1"/>
</dbReference>
<dbReference type="SMART" id="SM00710">
    <property type="entry name" value="PbH1"/>
    <property type="match status" value="5"/>
</dbReference>
<proteinExistence type="predicted"/>
<dbReference type="Proteomes" id="UP000655287">
    <property type="component" value="Unassembled WGS sequence"/>
</dbReference>
<name>A0A919RAZ2_9ACTN</name>
<keyword evidence="4" id="KW-1185">Reference proteome</keyword>
<dbReference type="SUPFAM" id="SSF51126">
    <property type="entry name" value="Pectin lyase-like"/>
    <property type="match status" value="1"/>
</dbReference>
<sequence>MRKLRLRQVTGAMAVALAATGIAVAMPTLPASATRVDVTCANTAGDAALMQAAIDASKDGDEVVFKGPCLINATISLLDRRTYRGDGKEGTMIKQADGANLPAMLASASWVTDSEFSGDTVRVERIMLDGNRDNNTGTVGLMLRSWNARIYDVDIFGAPSDGIRISNPSKNGTLLQNTMVNSIISDVDIEGSGGSGLRVVDPGNSVTDWTFQRSWVGFNDGSAIETENAAGWTFSELHLYGTPKHAIDAHRCFGTSIENNYIEDFGSEGTPDNTYYGVRCDLQGEATTTISNNRIHRFLPPPDELATYSRAHKYGMAPPVRTRVFVEARPKKADYVYLALDGVNYGTGHAAVTGNAILGHNGRRETGMLFKKGDGDGMSIVSSGNLIDDMGTKRTVGSGVRLTSGY</sequence>
<evidence type="ECO:0000313" key="4">
    <source>
        <dbReference type="Proteomes" id="UP000655287"/>
    </source>
</evidence>
<feature type="signal peptide" evidence="1">
    <location>
        <begin position="1"/>
        <end position="25"/>
    </location>
</feature>
<dbReference type="InterPro" id="IPR012334">
    <property type="entry name" value="Pectin_lyas_fold"/>
</dbReference>
<dbReference type="InterPro" id="IPR006626">
    <property type="entry name" value="PbH1"/>
</dbReference>
<evidence type="ECO:0000313" key="3">
    <source>
        <dbReference type="EMBL" id="GII81400.1"/>
    </source>
</evidence>
<keyword evidence="1" id="KW-0732">Signal</keyword>
<dbReference type="InterPro" id="IPR011050">
    <property type="entry name" value="Pectin_lyase_fold/virulence"/>
</dbReference>
<protein>
    <recommendedName>
        <fullName evidence="2">Right handed beta helix domain-containing protein</fullName>
    </recommendedName>
</protein>
<dbReference type="InterPro" id="IPR039448">
    <property type="entry name" value="Beta_helix"/>
</dbReference>
<gene>
    <name evidence="3" type="ORF">Sru01_63820</name>
</gene>
<comment type="caution">
    <text evidence="3">The sequence shown here is derived from an EMBL/GenBank/DDBJ whole genome shotgun (WGS) entry which is preliminary data.</text>
</comment>
<dbReference type="AlphaFoldDB" id="A0A919RAZ2"/>
<feature type="domain" description="Right handed beta helix" evidence="2">
    <location>
        <begin position="144"/>
        <end position="296"/>
    </location>
</feature>
<dbReference type="RefSeq" id="WP_203993612.1">
    <property type="nucleotide sequence ID" value="NZ_BOOU01000097.1"/>
</dbReference>
<dbReference type="EMBL" id="BOOU01000097">
    <property type="protein sequence ID" value="GII81400.1"/>
    <property type="molecule type" value="Genomic_DNA"/>
</dbReference>
<evidence type="ECO:0000259" key="2">
    <source>
        <dbReference type="Pfam" id="PF13229"/>
    </source>
</evidence>